<dbReference type="InterPro" id="IPR036964">
    <property type="entry name" value="RASGEF_cat_dom_sf"/>
</dbReference>
<dbReference type="PROSITE" id="PS50212">
    <property type="entry name" value="RASGEF_NTER"/>
    <property type="match status" value="1"/>
</dbReference>
<accession>A0A814Q8A5</accession>
<dbReference type="Pfam" id="PF00617">
    <property type="entry name" value="RasGEF"/>
    <property type="match status" value="1"/>
</dbReference>
<feature type="domain" description="Ras-GEF" evidence="4">
    <location>
        <begin position="359"/>
        <end position="632"/>
    </location>
</feature>
<reference evidence="6" key="1">
    <citation type="submission" date="2021-02" db="EMBL/GenBank/DDBJ databases">
        <authorList>
            <person name="Nowell W R."/>
        </authorList>
    </citation>
    <scope>NUCLEOTIDE SEQUENCE</scope>
</reference>
<dbReference type="Gene3D" id="1.10.840.10">
    <property type="entry name" value="Ras guanine-nucleotide exchange factors catalytic domain"/>
    <property type="match status" value="1"/>
</dbReference>
<feature type="compositionally biased region" description="Low complexity" evidence="3">
    <location>
        <begin position="138"/>
        <end position="149"/>
    </location>
</feature>
<evidence type="ECO:0000313" key="7">
    <source>
        <dbReference type="Proteomes" id="UP000663860"/>
    </source>
</evidence>
<proteinExistence type="predicted"/>
<dbReference type="Gene3D" id="1.20.870.10">
    <property type="entry name" value="Son of sevenless (SoS) protein Chain: S domain 1"/>
    <property type="match status" value="1"/>
</dbReference>
<evidence type="ECO:0000259" key="5">
    <source>
        <dbReference type="PROSITE" id="PS50212"/>
    </source>
</evidence>
<dbReference type="PROSITE" id="PS50009">
    <property type="entry name" value="RASGEF_CAT"/>
    <property type="match status" value="1"/>
</dbReference>
<dbReference type="PANTHER" id="PTHR23113:SF356">
    <property type="entry name" value="FI05912P-RELATED"/>
    <property type="match status" value="1"/>
</dbReference>
<dbReference type="InterPro" id="IPR000651">
    <property type="entry name" value="Ras-like_Gua-exchang_fac_N"/>
</dbReference>
<keyword evidence="1 2" id="KW-0344">Guanine-nucleotide releasing factor</keyword>
<dbReference type="GO" id="GO:0007265">
    <property type="term" value="P:Ras protein signal transduction"/>
    <property type="evidence" value="ECO:0007669"/>
    <property type="project" value="TreeGrafter"/>
</dbReference>
<dbReference type="InterPro" id="IPR023578">
    <property type="entry name" value="Ras_GEF_dom_sf"/>
</dbReference>
<dbReference type="GO" id="GO:0005886">
    <property type="term" value="C:plasma membrane"/>
    <property type="evidence" value="ECO:0007669"/>
    <property type="project" value="TreeGrafter"/>
</dbReference>
<protein>
    <recommendedName>
        <fullName evidence="8">Ras guanine nucleotide exchange factor</fullName>
    </recommendedName>
</protein>
<gene>
    <name evidence="6" type="ORF">IZO911_LOCUS23868</name>
</gene>
<feature type="compositionally biased region" description="Polar residues" evidence="3">
    <location>
        <begin position="118"/>
        <end position="137"/>
    </location>
</feature>
<feature type="domain" description="N-terminal Ras-GEF" evidence="5">
    <location>
        <begin position="198"/>
        <end position="320"/>
    </location>
</feature>
<evidence type="ECO:0000313" key="6">
    <source>
        <dbReference type="EMBL" id="CAF1116013.1"/>
    </source>
</evidence>
<sequence length="651" mass="75292">MNGTMYGHDPSIGFYTGNGPMHSSYVNYYPTTFTPNSHIHQLYQAVRQDNIKSQQQTFNPLSTKSNNSNQYGSDIQHQFYPNNPPQQTTNPNVYNFENGGLASIAYYDNIRARVRSNPVTNQHQSSISTNSSIQYPYTQSPSMQQTPTTVNSQADPNFLVVPGAQTNRSSSPLQSSTGIALPVPDQSQSIQNMTESELSLDFPEYSMDALIQRLVPTDTYIPKQSFIYPMLLCSRMNIRPSLLFNQLARLTIKSIANMTHDRSIRTMNNFLYVLSQWTRTFPYDFRNSEMMLQLEDLFKKITSFESTLQSDIQHIYKKLRSKLKALDHYEDYIRQLNKKAMYNLTQLALVTDIMNECPTSILFAQQLTHIELDRLKPVGAEELIQYFIMKLASEEIRAHPNRNYNTDASASDGETPNHKSQKLVHDKKLTFCLEAYIQWFNRLTFFITTEIVKHTQRRSRVRLINYFIDTAYECFRLQNFNSMIGILGGLNMQPVRRLRKTWEKIQLDKFQQLEQYMDVSKNFATYRLVLKVAMEEAEKHGWVTNKIVIPFTSIILQDVYYIKTHSKDHTPAGGINLKKYYSMAKFISEDFVLCKQSKCSFERSDEIINYIITSPTFNEDSLMLASFECEPPATVTEKEKHRALQKSVNTS</sequence>
<dbReference type="InterPro" id="IPR008937">
    <property type="entry name" value="Ras-like_GEF"/>
</dbReference>
<dbReference type="PANTHER" id="PTHR23113">
    <property type="entry name" value="GUANINE NUCLEOTIDE EXCHANGE FACTOR"/>
    <property type="match status" value="1"/>
</dbReference>
<dbReference type="EMBL" id="CAJNOE010000281">
    <property type="protein sequence ID" value="CAF1116013.1"/>
    <property type="molecule type" value="Genomic_DNA"/>
</dbReference>
<organism evidence="6 7">
    <name type="scientific">Adineta steineri</name>
    <dbReference type="NCBI Taxonomy" id="433720"/>
    <lineage>
        <taxon>Eukaryota</taxon>
        <taxon>Metazoa</taxon>
        <taxon>Spiralia</taxon>
        <taxon>Gnathifera</taxon>
        <taxon>Rotifera</taxon>
        <taxon>Eurotatoria</taxon>
        <taxon>Bdelloidea</taxon>
        <taxon>Adinetida</taxon>
        <taxon>Adinetidae</taxon>
        <taxon>Adineta</taxon>
    </lineage>
</organism>
<dbReference type="SUPFAM" id="SSF48366">
    <property type="entry name" value="Ras GEF"/>
    <property type="match status" value="1"/>
</dbReference>
<evidence type="ECO:0000256" key="2">
    <source>
        <dbReference type="PROSITE-ProRule" id="PRU00168"/>
    </source>
</evidence>
<evidence type="ECO:0000256" key="3">
    <source>
        <dbReference type="SAM" id="MobiDB-lite"/>
    </source>
</evidence>
<dbReference type="GO" id="GO:0005085">
    <property type="term" value="F:guanyl-nucleotide exchange factor activity"/>
    <property type="evidence" value="ECO:0007669"/>
    <property type="project" value="UniProtKB-KW"/>
</dbReference>
<dbReference type="SMART" id="SM00147">
    <property type="entry name" value="RasGEF"/>
    <property type="match status" value="1"/>
</dbReference>
<comment type="caution">
    <text evidence="6">The sequence shown here is derived from an EMBL/GenBank/DDBJ whole genome shotgun (WGS) entry which is preliminary data.</text>
</comment>
<dbReference type="AlphaFoldDB" id="A0A814Q8A5"/>
<dbReference type="InterPro" id="IPR001895">
    <property type="entry name" value="RASGEF_cat_dom"/>
</dbReference>
<evidence type="ECO:0000256" key="1">
    <source>
        <dbReference type="ARBA" id="ARBA00022658"/>
    </source>
</evidence>
<evidence type="ECO:0000259" key="4">
    <source>
        <dbReference type="PROSITE" id="PS50009"/>
    </source>
</evidence>
<evidence type="ECO:0008006" key="8">
    <source>
        <dbReference type="Google" id="ProtNLM"/>
    </source>
</evidence>
<feature type="region of interest" description="Disordered" evidence="3">
    <location>
        <begin position="118"/>
        <end position="150"/>
    </location>
</feature>
<name>A0A814Q8A5_9BILA</name>
<dbReference type="Proteomes" id="UP000663860">
    <property type="component" value="Unassembled WGS sequence"/>
</dbReference>